<keyword evidence="3 6" id="KW-1133">Transmembrane helix</keyword>
<dbReference type="SMART" id="SM00724">
    <property type="entry name" value="TLC"/>
    <property type="match status" value="1"/>
</dbReference>
<reference evidence="8" key="1">
    <citation type="submission" date="2023-03" db="EMBL/GenBank/DDBJ databases">
        <title>Electrophorus voltai genome.</title>
        <authorList>
            <person name="Bian C."/>
        </authorList>
    </citation>
    <scope>NUCLEOTIDE SEQUENCE</scope>
    <source>
        <strain evidence="8">CB-2022</strain>
        <tissue evidence="8">Muscle</tissue>
    </source>
</reference>
<comment type="subcellular location">
    <subcellularLocation>
        <location evidence="1">Membrane</location>
        <topology evidence="1">Multi-pass membrane protein</topology>
    </subcellularLocation>
</comment>
<comment type="caution">
    <text evidence="8">The sequence shown here is derived from an EMBL/GenBank/DDBJ whole genome shotgun (WGS) entry which is preliminary data.</text>
</comment>
<keyword evidence="4 5" id="KW-0472">Membrane</keyword>
<keyword evidence="2 5" id="KW-0812">Transmembrane</keyword>
<protein>
    <recommendedName>
        <fullName evidence="7">TLC domain-containing protein</fullName>
    </recommendedName>
</protein>
<feature type="domain" description="TLC" evidence="7">
    <location>
        <begin position="45"/>
        <end position="225"/>
    </location>
</feature>
<evidence type="ECO:0000256" key="1">
    <source>
        <dbReference type="ARBA" id="ARBA00004141"/>
    </source>
</evidence>
<organism evidence="8 9">
    <name type="scientific">Electrophorus voltai</name>
    <dbReference type="NCBI Taxonomy" id="2609070"/>
    <lineage>
        <taxon>Eukaryota</taxon>
        <taxon>Metazoa</taxon>
        <taxon>Chordata</taxon>
        <taxon>Craniata</taxon>
        <taxon>Vertebrata</taxon>
        <taxon>Euteleostomi</taxon>
        <taxon>Actinopterygii</taxon>
        <taxon>Neopterygii</taxon>
        <taxon>Teleostei</taxon>
        <taxon>Ostariophysi</taxon>
        <taxon>Gymnotiformes</taxon>
        <taxon>Gymnotoidei</taxon>
        <taxon>Gymnotidae</taxon>
        <taxon>Electrophorus</taxon>
    </lineage>
</organism>
<dbReference type="PANTHER" id="PTHR13439">
    <property type="entry name" value="CT120 PROTEIN"/>
    <property type="match status" value="1"/>
</dbReference>
<evidence type="ECO:0000313" key="9">
    <source>
        <dbReference type="Proteomes" id="UP001239994"/>
    </source>
</evidence>
<dbReference type="PROSITE" id="PS50922">
    <property type="entry name" value="TLC"/>
    <property type="match status" value="1"/>
</dbReference>
<evidence type="ECO:0000256" key="2">
    <source>
        <dbReference type="ARBA" id="ARBA00022692"/>
    </source>
</evidence>
<evidence type="ECO:0000259" key="7">
    <source>
        <dbReference type="PROSITE" id="PS50922"/>
    </source>
</evidence>
<dbReference type="GO" id="GO:0071709">
    <property type="term" value="P:membrane assembly"/>
    <property type="evidence" value="ECO:0007669"/>
    <property type="project" value="TreeGrafter"/>
</dbReference>
<dbReference type="GO" id="GO:0055091">
    <property type="term" value="P:phospholipid homeostasis"/>
    <property type="evidence" value="ECO:0007669"/>
    <property type="project" value="TreeGrafter"/>
</dbReference>
<dbReference type="PANTHER" id="PTHR13439:SF5">
    <property type="entry name" value="TLC DOMAIN-CONTAINING PROTEIN 1"/>
    <property type="match status" value="1"/>
</dbReference>
<dbReference type="AlphaFoldDB" id="A0AAD8YSL5"/>
<dbReference type="EMBL" id="JAROKS010000025">
    <property type="protein sequence ID" value="KAK1786021.1"/>
    <property type="molecule type" value="Genomic_DNA"/>
</dbReference>
<dbReference type="GO" id="GO:0005886">
    <property type="term" value="C:plasma membrane"/>
    <property type="evidence" value="ECO:0007669"/>
    <property type="project" value="TreeGrafter"/>
</dbReference>
<dbReference type="InterPro" id="IPR006634">
    <property type="entry name" value="TLC-dom"/>
</dbReference>
<accession>A0AAD8YSL5</accession>
<evidence type="ECO:0000256" key="5">
    <source>
        <dbReference type="PROSITE-ProRule" id="PRU00205"/>
    </source>
</evidence>
<feature type="transmembrane region" description="Helical" evidence="6">
    <location>
        <begin position="164"/>
        <end position="183"/>
    </location>
</feature>
<evidence type="ECO:0000256" key="3">
    <source>
        <dbReference type="ARBA" id="ARBA00022989"/>
    </source>
</evidence>
<gene>
    <name evidence="8" type="ORF">P4O66_017568</name>
</gene>
<evidence type="ECO:0000256" key="4">
    <source>
        <dbReference type="ARBA" id="ARBA00023136"/>
    </source>
</evidence>
<keyword evidence="9" id="KW-1185">Reference proteome</keyword>
<feature type="transmembrane region" description="Helical" evidence="6">
    <location>
        <begin position="195"/>
        <end position="214"/>
    </location>
</feature>
<dbReference type="Proteomes" id="UP001239994">
    <property type="component" value="Unassembled WGS sequence"/>
</dbReference>
<sequence>MEGTWLRLHSHPALSVVAFALVFRAVHRLLYSLTPPPRVVERNPLCAWKWRNLCLSLAHSLVTGPWAATCVIVCPEMLKDLHSYSTPISYLLVCVSSAEHAVASAHVCNPQVLWCFLYALYTRRYVGGAVIALLVEINSVTLHTRLLLKLAEARASTVYRINKLLNLLTYVTFRLGTQFYLTWYLLWNYSWLDHAAYFLGTVLLMDIIILIYFYRLLRADFFPSGYACLERNATSSNGFSDFLKD</sequence>
<dbReference type="InterPro" id="IPR050846">
    <property type="entry name" value="TLCD"/>
</dbReference>
<dbReference type="GO" id="GO:0097035">
    <property type="term" value="P:regulation of membrane lipid distribution"/>
    <property type="evidence" value="ECO:0007669"/>
    <property type="project" value="TreeGrafter"/>
</dbReference>
<evidence type="ECO:0000256" key="6">
    <source>
        <dbReference type="SAM" id="Phobius"/>
    </source>
</evidence>
<dbReference type="GO" id="GO:0007009">
    <property type="term" value="P:plasma membrane organization"/>
    <property type="evidence" value="ECO:0007669"/>
    <property type="project" value="TreeGrafter"/>
</dbReference>
<name>A0AAD8YSL5_9TELE</name>
<proteinExistence type="predicted"/>
<evidence type="ECO:0000313" key="8">
    <source>
        <dbReference type="EMBL" id="KAK1786021.1"/>
    </source>
</evidence>